<feature type="region of interest" description="Disordered" evidence="1">
    <location>
        <begin position="199"/>
        <end position="220"/>
    </location>
</feature>
<dbReference type="OrthoDB" id="928769at2"/>
<reference evidence="4" key="1">
    <citation type="submission" date="2016-10" db="EMBL/GenBank/DDBJ databases">
        <authorList>
            <person name="Varghese N."/>
            <person name="Submissions S."/>
        </authorList>
    </citation>
    <scope>NUCLEOTIDE SEQUENCE [LARGE SCALE GENOMIC DNA]</scope>
    <source>
        <strain evidence="4">DSM 22127</strain>
    </source>
</reference>
<keyword evidence="4" id="KW-1185">Reference proteome</keyword>
<dbReference type="InterPro" id="IPR048031">
    <property type="entry name" value="ScyD/ScyE-like"/>
</dbReference>
<evidence type="ECO:0008006" key="5">
    <source>
        <dbReference type="Google" id="ProtNLM"/>
    </source>
</evidence>
<dbReference type="NCBIfam" id="NF033206">
    <property type="entry name" value="ScyE_fam"/>
    <property type="match status" value="1"/>
</dbReference>
<evidence type="ECO:0000256" key="1">
    <source>
        <dbReference type="SAM" id="MobiDB-lite"/>
    </source>
</evidence>
<proteinExistence type="predicted"/>
<dbReference type="SUPFAM" id="SSF63829">
    <property type="entry name" value="Calcium-dependent phosphotriesterase"/>
    <property type="match status" value="1"/>
</dbReference>
<dbReference type="AlphaFoldDB" id="A0A1H1YF48"/>
<accession>A0A1H1YF48</accession>
<evidence type="ECO:0000313" key="4">
    <source>
        <dbReference type="Proteomes" id="UP000198859"/>
    </source>
</evidence>
<dbReference type="RefSeq" id="WP_157682950.1">
    <property type="nucleotide sequence ID" value="NZ_LT629757.1"/>
</dbReference>
<dbReference type="Proteomes" id="UP000198859">
    <property type="component" value="Chromosome I"/>
</dbReference>
<sequence>MSLPASTRRPTRSARRLRLTAVLGTALATAAVTLAAPASTAAPTAAGRAARAGSADDAARTRVVASGLDNPRQLSFDRRGRLFVAESGVGGSGPCVAGAESDEVCYGASGAVTMLARGKQRRVVTGLPSLAAEGGNQATGPTDVAVGPRGGYRVSIGLGGDEDFRRQLPPPARRQLGTVMGGTLGGGRFVLADLVAHEQDTDPDGAGPDSNPGGLVRTGSGVLVSDAGGNDLLRARVGRVSTVATFPVTAGVPNPFGGPAIDAQAVPTSVTRGPGGSFFVSQLVGFPFPQGGAKVFRVVPGRAPTVWATGLTNVTDLTWHRGRLHAVQLADAGLLGTPEGELPSGSLVRVARGSSSPSTVASGLAAPYGVAVRGRAAYVTTCSVCADGGTVTRVPLG</sequence>
<feature type="chain" id="PRO_5009266492" description="ScyD/ScyE family protein" evidence="2">
    <location>
        <begin position="42"/>
        <end position="397"/>
    </location>
</feature>
<name>A0A1H1YF48_9ACTN</name>
<evidence type="ECO:0000313" key="3">
    <source>
        <dbReference type="EMBL" id="SDT20148.1"/>
    </source>
</evidence>
<keyword evidence="2" id="KW-0732">Signal</keyword>
<organism evidence="3 4">
    <name type="scientific">Nocardioides scoriae</name>
    <dbReference type="NCBI Taxonomy" id="642780"/>
    <lineage>
        <taxon>Bacteria</taxon>
        <taxon>Bacillati</taxon>
        <taxon>Actinomycetota</taxon>
        <taxon>Actinomycetes</taxon>
        <taxon>Propionibacteriales</taxon>
        <taxon>Nocardioidaceae</taxon>
        <taxon>Nocardioides</taxon>
    </lineage>
</organism>
<evidence type="ECO:0000256" key="2">
    <source>
        <dbReference type="SAM" id="SignalP"/>
    </source>
</evidence>
<dbReference type="EMBL" id="LT629757">
    <property type="protein sequence ID" value="SDT20148.1"/>
    <property type="molecule type" value="Genomic_DNA"/>
</dbReference>
<gene>
    <name evidence="3" type="ORF">SAMN04488570_3826</name>
</gene>
<protein>
    <recommendedName>
        <fullName evidence="5">ScyD/ScyE family protein</fullName>
    </recommendedName>
</protein>
<feature type="signal peptide" evidence="2">
    <location>
        <begin position="1"/>
        <end position="41"/>
    </location>
</feature>
<dbReference type="STRING" id="642780.SAMN04488570_3826"/>